<keyword evidence="3 11" id="KW-0813">Transport</keyword>
<evidence type="ECO:0000256" key="11">
    <source>
        <dbReference type="RuleBase" id="RU000488"/>
    </source>
</evidence>
<evidence type="ECO:0000256" key="5">
    <source>
        <dbReference type="ARBA" id="ARBA00022737"/>
    </source>
</evidence>
<dbReference type="Pfam" id="PF00153">
    <property type="entry name" value="Mito_carr"/>
    <property type="match status" value="3"/>
</dbReference>
<dbReference type="PRINTS" id="PR00926">
    <property type="entry name" value="MITOCARRIER"/>
</dbReference>
<dbReference type="InterPro" id="IPR002067">
    <property type="entry name" value="MCP"/>
</dbReference>
<dbReference type="SUPFAM" id="SSF103506">
    <property type="entry name" value="Mitochondrial carrier"/>
    <property type="match status" value="1"/>
</dbReference>
<keyword evidence="7 12" id="KW-1133">Transmembrane helix</keyword>
<evidence type="ECO:0000256" key="6">
    <source>
        <dbReference type="ARBA" id="ARBA00022792"/>
    </source>
</evidence>
<keyword evidence="5" id="KW-0677">Repeat</keyword>
<evidence type="ECO:0000256" key="12">
    <source>
        <dbReference type="SAM" id="Phobius"/>
    </source>
</evidence>
<dbReference type="GO" id="GO:0005743">
    <property type="term" value="C:mitochondrial inner membrane"/>
    <property type="evidence" value="ECO:0007669"/>
    <property type="project" value="UniProtKB-SubCell"/>
</dbReference>
<dbReference type="PROSITE" id="PS50920">
    <property type="entry name" value="SOLCAR"/>
    <property type="match status" value="3"/>
</dbReference>
<dbReference type="GO" id="GO:0055085">
    <property type="term" value="P:transmembrane transport"/>
    <property type="evidence" value="ECO:0007669"/>
    <property type="project" value="InterPro"/>
</dbReference>
<feature type="repeat" description="Solcar" evidence="10">
    <location>
        <begin position="205"/>
        <end position="296"/>
    </location>
</feature>
<accession>A0A196S5I5</accession>
<name>A0A196S5I5_BLAHN</name>
<evidence type="ECO:0000313" key="14">
    <source>
        <dbReference type="Proteomes" id="UP000078348"/>
    </source>
</evidence>
<dbReference type="EMBL" id="LXWW01000549">
    <property type="protein sequence ID" value="OAO12350.1"/>
    <property type="molecule type" value="Genomic_DNA"/>
</dbReference>
<evidence type="ECO:0000256" key="9">
    <source>
        <dbReference type="ARBA" id="ARBA00023136"/>
    </source>
</evidence>
<dbReference type="Proteomes" id="UP000078348">
    <property type="component" value="Unassembled WGS sequence"/>
</dbReference>
<keyword evidence="6" id="KW-0999">Mitochondrion inner membrane</keyword>
<evidence type="ECO:0000256" key="4">
    <source>
        <dbReference type="ARBA" id="ARBA00022692"/>
    </source>
</evidence>
<reference evidence="13 14" key="1">
    <citation type="submission" date="2016-05" db="EMBL/GenBank/DDBJ databases">
        <title>Nuclear genome of Blastocystis sp. subtype 1 NandII.</title>
        <authorList>
            <person name="Gentekaki E."/>
            <person name="Curtis B."/>
            <person name="Stairs C."/>
            <person name="Eme L."/>
            <person name="Herman E."/>
            <person name="Klimes V."/>
            <person name="Arias M.C."/>
            <person name="Elias M."/>
            <person name="Hilliou F."/>
            <person name="Klute M."/>
            <person name="Malik S.-B."/>
            <person name="Pightling A."/>
            <person name="Rachubinski R."/>
            <person name="Salas D."/>
            <person name="Schlacht A."/>
            <person name="Suga H."/>
            <person name="Archibald J."/>
            <person name="Ball S.G."/>
            <person name="Clark G."/>
            <person name="Dacks J."/>
            <person name="Van Der Giezen M."/>
            <person name="Tsaousis A."/>
            <person name="Roger A."/>
        </authorList>
    </citation>
    <scope>NUCLEOTIDE SEQUENCE [LARGE SCALE GENOMIC DNA]</scope>
    <source>
        <strain evidence="14">ATCC 50177 / NandII</strain>
    </source>
</reference>
<evidence type="ECO:0000256" key="10">
    <source>
        <dbReference type="PROSITE-ProRule" id="PRU00282"/>
    </source>
</evidence>
<evidence type="ECO:0000313" key="13">
    <source>
        <dbReference type="EMBL" id="OAO12350.1"/>
    </source>
</evidence>
<dbReference type="InterPro" id="IPR050391">
    <property type="entry name" value="Mito_Metabolite_Transporter"/>
</dbReference>
<comment type="subcellular location">
    <subcellularLocation>
        <location evidence="1">Mitochondrion inner membrane</location>
        <topology evidence="1">Multi-pass membrane protein</topology>
    </subcellularLocation>
</comment>
<dbReference type="PANTHER" id="PTHR45618">
    <property type="entry name" value="MITOCHONDRIAL DICARBOXYLATE CARRIER-RELATED"/>
    <property type="match status" value="1"/>
</dbReference>
<feature type="repeat" description="Solcar" evidence="10">
    <location>
        <begin position="107"/>
        <end position="198"/>
    </location>
</feature>
<dbReference type="Gene3D" id="1.50.40.10">
    <property type="entry name" value="Mitochondrial carrier domain"/>
    <property type="match status" value="1"/>
</dbReference>
<dbReference type="InterPro" id="IPR018108">
    <property type="entry name" value="MCP_transmembrane"/>
</dbReference>
<evidence type="ECO:0000256" key="7">
    <source>
        <dbReference type="ARBA" id="ARBA00022989"/>
    </source>
</evidence>
<sequence length="302" mass="32999">MSHKQHTTAGILKPYVAGGSAAVVATMCVHPVDLLKTRVQVQIIPAGGKKIGSLRMAKTIVQEGGITKLYAGLSAAILRQAVYGTARLGLHDQLSKMFQDRNGGKPIPFYQKVAASMISGAVGGLAGNPFDIAMVRMQADGQAPIEQRRGYTNVFTALVRIVKEEGIMTLWRGSVPMVFRAIAMNTGMMASYDQSKELLAPYTGKGKTTSLIASAISGFVCAFTTLPFDLIKCRMMNMRVDPATGKLPYKNLVDCAIKILRVEGVTTFWRGYWTFYARSAPHAMISLLLKDVFNDWYNKAFM</sequence>
<organism evidence="13 14">
    <name type="scientific">Blastocystis sp. subtype 1 (strain ATCC 50177 / NandII)</name>
    <dbReference type="NCBI Taxonomy" id="478820"/>
    <lineage>
        <taxon>Eukaryota</taxon>
        <taxon>Sar</taxon>
        <taxon>Stramenopiles</taxon>
        <taxon>Bigyra</taxon>
        <taxon>Opalozoa</taxon>
        <taxon>Opalinata</taxon>
        <taxon>Blastocystidae</taxon>
        <taxon>Blastocystis</taxon>
    </lineage>
</organism>
<evidence type="ECO:0000256" key="3">
    <source>
        <dbReference type="ARBA" id="ARBA00022448"/>
    </source>
</evidence>
<comment type="similarity">
    <text evidence="2 11">Belongs to the mitochondrial carrier (TC 2.A.29) family.</text>
</comment>
<protein>
    <submittedName>
        <fullName evidence="13">Mitochondrial 2-oxoglutarate/malate carrier protein</fullName>
    </submittedName>
</protein>
<comment type="caution">
    <text evidence="13">The sequence shown here is derived from an EMBL/GenBank/DDBJ whole genome shotgun (WGS) entry which is preliminary data.</text>
</comment>
<dbReference type="AlphaFoldDB" id="A0A196S5I5"/>
<gene>
    <name evidence="13" type="ORF">AV274_5973</name>
</gene>
<keyword evidence="14" id="KW-1185">Reference proteome</keyword>
<feature type="repeat" description="Solcar" evidence="10">
    <location>
        <begin position="9"/>
        <end position="97"/>
    </location>
</feature>
<evidence type="ECO:0000256" key="8">
    <source>
        <dbReference type="ARBA" id="ARBA00023128"/>
    </source>
</evidence>
<dbReference type="InterPro" id="IPR023395">
    <property type="entry name" value="MCP_dom_sf"/>
</dbReference>
<evidence type="ECO:0000256" key="1">
    <source>
        <dbReference type="ARBA" id="ARBA00004448"/>
    </source>
</evidence>
<dbReference type="OrthoDB" id="756301at2759"/>
<keyword evidence="4 10" id="KW-0812">Transmembrane</keyword>
<dbReference type="STRING" id="478820.A0A196S5I5"/>
<keyword evidence="8" id="KW-0496">Mitochondrion</keyword>
<evidence type="ECO:0000256" key="2">
    <source>
        <dbReference type="ARBA" id="ARBA00006375"/>
    </source>
</evidence>
<keyword evidence="9 10" id="KW-0472">Membrane</keyword>
<feature type="transmembrane region" description="Helical" evidence="12">
    <location>
        <begin position="211"/>
        <end position="231"/>
    </location>
</feature>
<dbReference type="FunFam" id="1.50.40.10:FF:000009">
    <property type="entry name" value="Mitochondrial 2-oxoglutarate/malate carrier protein"/>
    <property type="match status" value="1"/>
</dbReference>
<proteinExistence type="inferred from homology"/>